<dbReference type="Proteomes" id="UP000324222">
    <property type="component" value="Unassembled WGS sequence"/>
</dbReference>
<accession>A0A5B7D9T1</accession>
<feature type="region of interest" description="Disordered" evidence="1">
    <location>
        <begin position="105"/>
        <end position="128"/>
    </location>
</feature>
<sequence>MHNKYEGREELKSYYSFICFLPSFLPSFLHRNETRTVQPSVTAAGQYFFSRDPVAIWLVSFKHQINKNFCYGKTSSETPENFYFFPFVSPSRPIKCIRGRCRQMYGDGGDSDDDDDDDDDDDGDDGEQ</sequence>
<keyword evidence="3" id="KW-1185">Reference proteome</keyword>
<name>A0A5B7D9T1_PORTR</name>
<comment type="caution">
    <text evidence="2">The sequence shown here is derived from an EMBL/GenBank/DDBJ whole genome shotgun (WGS) entry which is preliminary data.</text>
</comment>
<reference evidence="2 3" key="1">
    <citation type="submission" date="2019-05" db="EMBL/GenBank/DDBJ databases">
        <title>Another draft genome of Portunus trituberculatus and its Hox gene families provides insights of decapod evolution.</title>
        <authorList>
            <person name="Jeong J.-H."/>
            <person name="Song I."/>
            <person name="Kim S."/>
            <person name="Choi T."/>
            <person name="Kim D."/>
            <person name="Ryu S."/>
            <person name="Kim W."/>
        </authorList>
    </citation>
    <scope>NUCLEOTIDE SEQUENCE [LARGE SCALE GENOMIC DNA]</scope>
    <source>
        <tissue evidence="2">Muscle</tissue>
    </source>
</reference>
<feature type="compositionally biased region" description="Acidic residues" evidence="1">
    <location>
        <begin position="109"/>
        <end position="128"/>
    </location>
</feature>
<evidence type="ECO:0000313" key="2">
    <source>
        <dbReference type="EMBL" id="MPC18061.1"/>
    </source>
</evidence>
<gene>
    <name evidence="2" type="ORF">E2C01_010934</name>
</gene>
<protein>
    <submittedName>
        <fullName evidence="2">Uncharacterized protein</fullName>
    </submittedName>
</protein>
<organism evidence="2 3">
    <name type="scientific">Portunus trituberculatus</name>
    <name type="common">Swimming crab</name>
    <name type="synonym">Neptunus trituberculatus</name>
    <dbReference type="NCBI Taxonomy" id="210409"/>
    <lineage>
        <taxon>Eukaryota</taxon>
        <taxon>Metazoa</taxon>
        <taxon>Ecdysozoa</taxon>
        <taxon>Arthropoda</taxon>
        <taxon>Crustacea</taxon>
        <taxon>Multicrustacea</taxon>
        <taxon>Malacostraca</taxon>
        <taxon>Eumalacostraca</taxon>
        <taxon>Eucarida</taxon>
        <taxon>Decapoda</taxon>
        <taxon>Pleocyemata</taxon>
        <taxon>Brachyura</taxon>
        <taxon>Eubrachyura</taxon>
        <taxon>Portunoidea</taxon>
        <taxon>Portunidae</taxon>
        <taxon>Portuninae</taxon>
        <taxon>Portunus</taxon>
    </lineage>
</organism>
<evidence type="ECO:0000256" key="1">
    <source>
        <dbReference type="SAM" id="MobiDB-lite"/>
    </source>
</evidence>
<dbReference type="EMBL" id="VSRR010000644">
    <property type="protein sequence ID" value="MPC18061.1"/>
    <property type="molecule type" value="Genomic_DNA"/>
</dbReference>
<dbReference type="AlphaFoldDB" id="A0A5B7D9T1"/>
<proteinExistence type="predicted"/>
<evidence type="ECO:0000313" key="3">
    <source>
        <dbReference type="Proteomes" id="UP000324222"/>
    </source>
</evidence>